<accession>Q1YLJ9</accession>
<comment type="caution">
    <text evidence="1">The sequence shown here is derived from an EMBL/GenBank/DDBJ whole genome shotgun (WGS) entry which is preliminary data.</text>
</comment>
<organism evidence="1 2">
    <name type="scientific">Aurantimonas manganoxydans (strain ATCC BAA-1229 / DSM 21871 / SI85-9A1)</name>
    <dbReference type="NCBI Taxonomy" id="287752"/>
    <lineage>
        <taxon>Bacteria</taxon>
        <taxon>Pseudomonadati</taxon>
        <taxon>Pseudomonadota</taxon>
        <taxon>Alphaproteobacteria</taxon>
        <taxon>Hyphomicrobiales</taxon>
        <taxon>Aurantimonadaceae</taxon>
        <taxon>Aurantimonas</taxon>
    </lineage>
</organism>
<dbReference type="BioCyc" id="AURANTIMONAS:SI859A1_02548-MONOMER"/>
<dbReference type="OrthoDB" id="3196747at2"/>
<dbReference type="GO" id="GO:0004521">
    <property type="term" value="F:RNA endonuclease activity"/>
    <property type="evidence" value="ECO:0007669"/>
    <property type="project" value="TreeGrafter"/>
</dbReference>
<protein>
    <submittedName>
        <fullName evidence="1">PemK-like protein</fullName>
    </submittedName>
</protein>
<reference evidence="1 2" key="1">
    <citation type="journal article" date="2008" name="Appl. Environ. Microbiol.">
        <title>Genomic insights into Mn(II) oxidation by the marine alphaproteobacterium Aurantimonas sp. strain SI85-9A1.</title>
        <authorList>
            <person name="Dick G.J."/>
            <person name="Podell S."/>
            <person name="Johnson H.A."/>
            <person name="Rivera-Espinoza Y."/>
            <person name="Bernier-Latmani R."/>
            <person name="McCarthy J.K."/>
            <person name="Torpey J.W."/>
            <person name="Clement B.G."/>
            <person name="Gaasterland T."/>
            <person name="Tebo B.M."/>
        </authorList>
    </citation>
    <scope>NUCLEOTIDE SEQUENCE [LARGE SCALE GENOMIC DNA]</scope>
    <source>
        <strain evidence="1 2">SI85-9A1</strain>
    </source>
</reference>
<dbReference type="GO" id="GO:0016075">
    <property type="term" value="P:rRNA catabolic process"/>
    <property type="evidence" value="ECO:0007669"/>
    <property type="project" value="TreeGrafter"/>
</dbReference>
<evidence type="ECO:0000313" key="1">
    <source>
        <dbReference type="EMBL" id="EAS51732.1"/>
    </source>
</evidence>
<dbReference type="SUPFAM" id="SSF50118">
    <property type="entry name" value="Cell growth inhibitor/plasmid maintenance toxic component"/>
    <property type="match status" value="1"/>
</dbReference>
<dbReference type="AlphaFoldDB" id="Q1YLJ9"/>
<dbReference type="InterPro" id="IPR003477">
    <property type="entry name" value="PemK-like"/>
</dbReference>
<sequence length="126" mass="13462">MRRGDVVLVSGKGDYGKARPAVVVQADHFAEHLGSVTVVPFTTDLGKDISISIPVEPAPSNGLRERSQLMVDKLQTYPREKVYAPIGSVDPDRMLEVDRALMIFLQLAGVAGAASSTLPSSSQESP</sequence>
<evidence type="ECO:0000313" key="2">
    <source>
        <dbReference type="Proteomes" id="UP000000321"/>
    </source>
</evidence>
<dbReference type="PANTHER" id="PTHR33988">
    <property type="entry name" value="ENDORIBONUCLEASE MAZF-RELATED"/>
    <property type="match status" value="1"/>
</dbReference>
<keyword evidence="2" id="KW-1185">Reference proteome</keyword>
<gene>
    <name evidence="1" type="ORF">SI859A1_02548</name>
</gene>
<dbReference type="HOGENOM" id="CLU_121823_3_2_5"/>
<dbReference type="InterPro" id="IPR011067">
    <property type="entry name" value="Plasmid_toxin/cell-grow_inhib"/>
</dbReference>
<dbReference type="GO" id="GO:0003677">
    <property type="term" value="F:DNA binding"/>
    <property type="evidence" value="ECO:0007669"/>
    <property type="project" value="InterPro"/>
</dbReference>
<dbReference type="Gene3D" id="2.30.30.110">
    <property type="match status" value="1"/>
</dbReference>
<dbReference type="EMBL" id="AAPJ01000001">
    <property type="protein sequence ID" value="EAS51732.1"/>
    <property type="molecule type" value="Genomic_DNA"/>
</dbReference>
<dbReference type="GO" id="GO:0006402">
    <property type="term" value="P:mRNA catabolic process"/>
    <property type="evidence" value="ECO:0007669"/>
    <property type="project" value="TreeGrafter"/>
</dbReference>
<dbReference type="RefSeq" id="WP_009210370.1">
    <property type="nucleotide sequence ID" value="NZ_BBWP01000002.1"/>
</dbReference>
<dbReference type="Pfam" id="PF02452">
    <property type="entry name" value="PemK_toxin"/>
    <property type="match status" value="1"/>
</dbReference>
<name>Q1YLJ9_AURMS</name>
<dbReference type="Proteomes" id="UP000000321">
    <property type="component" value="Unassembled WGS sequence"/>
</dbReference>
<proteinExistence type="predicted"/>